<evidence type="ECO:0008006" key="28">
    <source>
        <dbReference type="Google" id="ProtNLM"/>
    </source>
</evidence>
<evidence type="ECO:0000256" key="2">
    <source>
        <dbReference type="ARBA" id="ARBA00004637"/>
    </source>
</evidence>
<evidence type="ECO:0000256" key="5">
    <source>
        <dbReference type="ARBA" id="ARBA00022553"/>
    </source>
</evidence>
<keyword evidence="6" id="KW-0285">Flavoprotein</keyword>
<evidence type="ECO:0000256" key="15">
    <source>
        <dbReference type="ARBA" id="ARBA00023136"/>
    </source>
</evidence>
<evidence type="ECO:0000313" key="26">
    <source>
        <dbReference type="Ensembl" id="ENSSHAP00000010307.2"/>
    </source>
</evidence>
<dbReference type="InterPro" id="IPR013786">
    <property type="entry name" value="AcylCoA_DH/ox_N"/>
</dbReference>
<comment type="subcellular location">
    <subcellularLocation>
        <location evidence="2">Mitochondrion inner membrane</location>
        <topology evidence="2">Peripheral membrane protein</topology>
    </subcellularLocation>
</comment>
<keyword evidence="9" id="KW-0276">Fatty acid metabolism</keyword>
<evidence type="ECO:0000256" key="21">
    <source>
        <dbReference type="ARBA" id="ARBA00049224"/>
    </source>
</evidence>
<evidence type="ECO:0000313" key="27">
    <source>
        <dbReference type="Proteomes" id="UP000007648"/>
    </source>
</evidence>
<evidence type="ECO:0000256" key="10">
    <source>
        <dbReference type="ARBA" id="ARBA00022946"/>
    </source>
</evidence>
<dbReference type="Gene3D" id="1.20.140.10">
    <property type="entry name" value="Butyryl-CoA Dehydrogenase, subunit A, domain 3"/>
    <property type="match status" value="2"/>
</dbReference>
<dbReference type="Pfam" id="PF02771">
    <property type="entry name" value="Acyl-CoA_dh_N"/>
    <property type="match status" value="1"/>
</dbReference>
<organism evidence="26 27">
    <name type="scientific">Sarcophilus harrisii</name>
    <name type="common">Tasmanian devil</name>
    <name type="synonym">Sarcophilus laniarius</name>
    <dbReference type="NCBI Taxonomy" id="9305"/>
    <lineage>
        <taxon>Eukaryota</taxon>
        <taxon>Metazoa</taxon>
        <taxon>Chordata</taxon>
        <taxon>Craniata</taxon>
        <taxon>Vertebrata</taxon>
        <taxon>Euteleostomi</taxon>
        <taxon>Mammalia</taxon>
        <taxon>Metatheria</taxon>
        <taxon>Dasyuromorphia</taxon>
        <taxon>Dasyuridae</taxon>
        <taxon>Sarcophilus</taxon>
    </lineage>
</organism>
<dbReference type="Proteomes" id="UP000007648">
    <property type="component" value="Unassembled WGS sequence"/>
</dbReference>
<dbReference type="Ensembl" id="ENSSHAT00000010397.2">
    <property type="protein sequence ID" value="ENSSHAP00000010307.2"/>
    <property type="gene ID" value="ENSSHAG00000008900.2"/>
</dbReference>
<dbReference type="PANTHER" id="PTHR43884:SF11">
    <property type="entry name" value="VERY LONG-CHAIN SPECIFIC ACYL-COA DEHYDROGENASE, MITOCHONDRIAL"/>
    <property type="match status" value="1"/>
</dbReference>
<comment type="pathway">
    <text evidence="3">Lipid metabolism; mitochondrial fatty acid beta-oxidation.</text>
</comment>
<evidence type="ECO:0000256" key="19">
    <source>
        <dbReference type="ARBA" id="ARBA00049038"/>
    </source>
</evidence>
<dbReference type="InterPro" id="IPR049448">
    <property type="entry name" value="ACAD9/ACADV-like_C"/>
</dbReference>
<keyword evidence="13" id="KW-0443">Lipid metabolism</keyword>
<dbReference type="AlphaFoldDB" id="G3W4F2"/>
<dbReference type="InterPro" id="IPR009075">
    <property type="entry name" value="AcylCo_DH/oxidase_C"/>
</dbReference>
<keyword evidence="7" id="KW-0999">Mitochondrion inner membrane</keyword>
<dbReference type="OrthoDB" id="2588832at2759"/>
<dbReference type="GO" id="GO:0017099">
    <property type="term" value="F:very-long-chain fatty acyl-CoA dehydrogenase activity"/>
    <property type="evidence" value="ECO:0007669"/>
    <property type="project" value="TreeGrafter"/>
</dbReference>
<comment type="catalytic activity">
    <reaction evidence="18">
        <text>tetracosanoyl-CoA + oxidized [electron-transfer flavoprotein] + H(+) = (2E)-tetracosenoyl-CoA + reduced [electron-transfer flavoprotein]</text>
        <dbReference type="Rhea" id="RHEA:47232"/>
        <dbReference type="Rhea" id="RHEA-COMP:10685"/>
        <dbReference type="Rhea" id="RHEA-COMP:10686"/>
        <dbReference type="ChEBI" id="CHEBI:15378"/>
        <dbReference type="ChEBI" id="CHEBI:57692"/>
        <dbReference type="ChEBI" id="CHEBI:58307"/>
        <dbReference type="ChEBI" id="CHEBI:65052"/>
        <dbReference type="ChEBI" id="CHEBI:74693"/>
    </reaction>
    <physiologicalReaction direction="left-to-right" evidence="18">
        <dbReference type="Rhea" id="RHEA:47233"/>
    </physiologicalReaction>
</comment>
<protein>
    <recommendedName>
        <fullName evidence="28">Acyl-CoA dehydrogenase very long chain</fullName>
    </recommendedName>
</protein>
<comment type="catalytic activity">
    <reaction evidence="20">
        <text>eicosanoyl-CoA + oxidized [electron-transfer flavoprotein] + H(+) = (2E)-eicosenoyl-CoA + reduced [electron-transfer flavoprotein]</text>
        <dbReference type="Rhea" id="RHEA:47236"/>
        <dbReference type="Rhea" id="RHEA-COMP:10685"/>
        <dbReference type="Rhea" id="RHEA-COMP:10686"/>
        <dbReference type="ChEBI" id="CHEBI:15378"/>
        <dbReference type="ChEBI" id="CHEBI:57380"/>
        <dbReference type="ChEBI" id="CHEBI:57692"/>
        <dbReference type="ChEBI" id="CHEBI:58307"/>
        <dbReference type="ChEBI" id="CHEBI:74691"/>
    </reaction>
    <physiologicalReaction direction="left-to-right" evidence="20">
        <dbReference type="Rhea" id="RHEA:47237"/>
    </physiologicalReaction>
</comment>
<comment type="catalytic activity">
    <reaction evidence="17">
        <text>oxidized [electron-transfer flavoprotein] + hexadecanoyl-CoA + H(+) = (2E)-hexadecenoyl-CoA + reduced [electron-transfer flavoprotein]</text>
        <dbReference type="Rhea" id="RHEA:43448"/>
        <dbReference type="Rhea" id="RHEA-COMP:10685"/>
        <dbReference type="Rhea" id="RHEA-COMP:10686"/>
        <dbReference type="ChEBI" id="CHEBI:15378"/>
        <dbReference type="ChEBI" id="CHEBI:57379"/>
        <dbReference type="ChEBI" id="CHEBI:57692"/>
        <dbReference type="ChEBI" id="CHEBI:58307"/>
        <dbReference type="ChEBI" id="CHEBI:61526"/>
    </reaction>
    <physiologicalReaction direction="left-to-right" evidence="17">
        <dbReference type="Rhea" id="RHEA:43449"/>
    </physiologicalReaction>
</comment>
<feature type="domain" description="Acyl-CoA dehydrogenase/oxidase C-terminal" evidence="22">
    <location>
        <begin position="413"/>
        <end position="559"/>
    </location>
</feature>
<reference evidence="26" key="2">
    <citation type="submission" date="2025-08" db="UniProtKB">
        <authorList>
            <consortium name="Ensembl"/>
        </authorList>
    </citation>
    <scope>IDENTIFICATION</scope>
</reference>
<evidence type="ECO:0000256" key="11">
    <source>
        <dbReference type="ARBA" id="ARBA00022990"/>
    </source>
</evidence>
<evidence type="ECO:0000256" key="1">
    <source>
        <dbReference type="ARBA" id="ARBA00001974"/>
    </source>
</evidence>
<evidence type="ECO:0000256" key="18">
    <source>
        <dbReference type="ARBA" id="ARBA00048086"/>
    </source>
</evidence>
<dbReference type="GO" id="GO:0005743">
    <property type="term" value="C:mitochondrial inner membrane"/>
    <property type="evidence" value="ECO:0007669"/>
    <property type="project" value="UniProtKB-SubCell"/>
</dbReference>
<evidence type="ECO:0000259" key="22">
    <source>
        <dbReference type="Pfam" id="PF00441"/>
    </source>
</evidence>
<dbReference type="FunFam" id="1.10.540.10:FF:000001">
    <property type="entry name" value="Very long-chain-specific acyl-CoA dehydrogenase, mitochondrial"/>
    <property type="match status" value="1"/>
</dbReference>
<dbReference type="Gene3D" id="1.10.540.10">
    <property type="entry name" value="Acyl-CoA dehydrogenase/oxidase, N-terminal domain"/>
    <property type="match status" value="1"/>
</dbReference>
<sequence>MGSTLGSRATLDLWRRLLAEPRNPQLRRLSPFHSTTHKTDFSKVKESTSFVANIFKGKMVVDNVFPFPSVLSEEQTSFLKELYEPCCRFFEEVNDATWNDDNEKIQSKTFQGLKELKTFGLQVPEKLGGSGLTNTQFARMVEILGWHDLAVGVTLGAHQSSGFKGILLFGDKHQKEKYLPNLASGKSLAAFCLTEPSCGSDVASIQTMAEVSQCGKFYILNGRKAWISNGGIADVFTVFAKTKVKDVTTGEVHGKISAFIVEKEFEGVTSLQGPGSNTNSGKGLENSGITAGVRTARRDHLVMEKSTLGLESWALFALARTESCLRSVPPVPKDWRGSFRGLGASEDGGAAGSGLDGSAAGVGREQCQLGGHVGLLLLSGPPEKKMGIKASNTAAVLFKNVRVPAENVLGGFGNGFKVAMNILNNGRFGTVSALAGTMRRVIIKAADYAANRKQFGNHICNYGIIQEKLARMAMRHYVTESMAYMISGNMDMDVSEFHLEAAISKIFASEAAWEVTDECIQILGGIGYMKKAGLERIMRDLRIFRILEGTNDILRIFVALAGLQHAGSQLQELQHTLEDPLNNTAILFTELGLRAKRIIGIPTGISLDGVVSGHLVDTASLVTKCVDLLSEVVEHLLLKFGTEIIHQQFHLQRIADTAIDIYSMGVVLSRATHSLNHNLPSAMHEKLLCETWCYTAFERVRWNLKAVKASSWNNYYKNMRSISNEVVKNGGVVYSRPMGF</sequence>
<name>G3W4F2_SARHA</name>
<dbReference type="GeneID" id="100925698"/>
<dbReference type="Pfam" id="PF00441">
    <property type="entry name" value="Acyl-CoA_dh_1"/>
    <property type="match status" value="1"/>
</dbReference>
<dbReference type="InterPro" id="IPR037069">
    <property type="entry name" value="AcylCoA_DH/ox_N_sf"/>
</dbReference>
<evidence type="ECO:0000256" key="13">
    <source>
        <dbReference type="ARBA" id="ARBA00023098"/>
    </source>
</evidence>
<dbReference type="InterPro" id="IPR046373">
    <property type="entry name" value="Acyl-CoA_Oxase/DH_mid-dom_sf"/>
</dbReference>
<dbReference type="InParanoid" id="G3W4F2"/>
<keyword evidence="12" id="KW-0560">Oxidoreductase</keyword>
<feature type="domain" description="ACAD9/ACADV-like C-terminal" evidence="25">
    <location>
        <begin position="615"/>
        <end position="732"/>
    </location>
</feature>
<keyword evidence="5" id="KW-0597">Phosphoprotein</keyword>
<evidence type="ECO:0000256" key="4">
    <source>
        <dbReference type="ARBA" id="ARBA00009347"/>
    </source>
</evidence>
<evidence type="ECO:0000256" key="8">
    <source>
        <dbReference type="ARBA" id="ARBA00022827"/>
    </source>
</evidence>
<keyword evidence="27" id="KW-1185">Reference proteome</keyword>
<dbReference type="InterPro" id="IPR006091">
    <property type="entry name" value="Acyl-CoA_Oxase/DH_mid-dom"/>
</dbReference>
<reference evidence="26" key="3">
    <citation type="submission" date="2025-09" db="UniProtKB">
        <authorList>
            <consortium name="Ensembl"/>
        </authorList>
    </citation>
    <scope>IDENTIFICATION</scope>
</reference>
<dbReference type="GO" id="GO:0000062">
    <property type="term" value="F:fatty-acyl-CoA binding"/>
    <property type="evidence" value="ECO:0007669"/>
    <property type="project" value="TreeGrafter"/>
</dbReference>
<evidence type="ECO:0000259" key="23">
    <source>
        <dbReference type="Pfam" id="PF02770"/>
    </source>
</evidence>
<dbReference type="GeneTree" id="ENSGT00940000158535"/>
<comment type="catalytic activity">
    <reaction evidence="21">
        <text>octadecanoyl-CoA + oxidized [electron-transfer flavoprotein] + H(+) = (2E)-octadecenoyl-CoA + reduced [electron-transfer flavoprotein]</text>
        <dbReference type="Rhea" id="RHEA:47240"/>
        <dbReference type="Rhea" id="RHEA-COMP:10685"/>
        <dbReference type="Rhea" id="RHEA-COMP:10686"/>
        <dbReference type="ChEBI" id="CHEBI:15378"/>
        <dbReference type="ChEBI" id="CHEBI:57394"/>
        <dbReference type="ChEBI" id="CHEBI:57692"/>
        <dbReference type="ChEBI" id="CHEBI:58307"/>
        <dbReference type="ChEBI" id="CHEBI:71412"/>
    </reaction>
    <physiologicalReaction direction="left-to-right" evidence="21">
        <dbReference type="Rhea" id="RHEA:47241"/>
    </physiologicalReaction>
</comment>
<dbReference type="Pfam" id="PF02770">
    <property type="entry name" value="Acyl-CoA_dh_M"/>
    <property type="match status" value="1"/>
</dbReference>
<evidence type="ECO:0000256" key="20">
    <source>
        <dbReference type="ARBA" id="ARBA00049140"/>
    </source>
</evidence>
<dbReference type="FunFam" id="2.40.110.10:FF:000006">
    <property type="entry name" value="very long-chain specific acyl-CoA dehydrogenase, mitochondrial"/>
    <property type="match status" value="1"/>
</dbReference>
<dbReference type="GO" id="GO:0050660">
    <property type="term" value="F:flavin adenine dinucleotide binding"/>
    <property type="evidence" value="ECO:0007669"/>
    <property type="project" value="InterPro"/>
</dbReference>
<gene>
    <name evidence="26" type="primary">LOC100925698</name>
</gene>
<dbReference type="SUPFAM" id="SSF47203">
    <property type="entry name" value="Acyl-CoA dehydrogenase C-terminal domain-like"/>
    <property type="match status" value="1"/>
</dbReference>
<keyword evidence="14" id="KW-0496">Mitochondrion</keyword>
<evidence type="ECO:0000256" key="14">
    <source>
        <dbReference type="ARBA" id="ARBA00023128"/>
    </source>
</evidence>
<evidence type="ECO:0000256" key="12">
    <source>
        <dbReference type="ARBA" id="ARBA00023002"/>
    </source>
</evidence>
<keyword evidence="8" id="KW-0274">FAD</keyword>
<feature type="domain" description="Acyl-CoA dehydrogenase/oxidase N-terminal" evidence="24">
    <location>
        <begin position="80"/>
        <end position="186"/>
    </location>
</feature>
<evidence type="ECO:0000256" key="16">
    <source>
        <dbReference type="ARBA" id="ARBA00047893"/>
    </source>
</evidence>
<accession>G3W4F2</accession>
<dbReference type="PANTHER" id="PTHR43884">
    <property type="entry name" value="ACYL-COA DEHYDROGENASE"/>
    <property type="match status" value="1"/>
</dbReference>
<dbReference type="eggNOG" id="KOG0137">
    <property type="taxonomic scope" value="Eukaryota"/>
</dbReference>
<feature type="domain" description="Acyl-CoA oxidase/dehydrogenase middle" evidence="23">
    <location>
        <begin position="190"/>
        <end position="270"/>
    </location>
</feature>
<keyword evidence="10" id="KW-0809">Transit peptide</keyword>
<dbReference type="Pfam" id="PF21343">
    <property type="entry name" value="ACAD9-ACADV_C"/>
    <property type="match status" value="1"/>
</dbReference>
<comment type="catalytic activity">
    <reaction evidence="16">
        <text>dodecanoyl-CoA + oxidized [electron-transfer flavoprotein] + H(+) = (2E)-dodecenoyl-CoA + reduced [electron-transfer flavoprotein]</text>
        <dbReference type="Rhea" id="RHEA:47296"/>
        <dbReference type="Rhea" id="RHEA-COMP:10685"/>
        <dbReference type="Rhea" id="RHEA-COMP:10686"/>
        <dbReference type="ChEBI" id="CHEBI:15378"/>
        <dbReference type="ChEBI" id="CHEBI:57330"/>
        <dbReference type="ChEBI" id="CHEBI:57375"/>
        <dbReference type="ChEBI" id="CHEBI:57692"/>
        <dbReference type="ChEBI" id="CHEBI:58307"/>
    </reaction>
    <physiologicalReaction direction="left-to-right" evidence="16">
        <dbReference type="Rhea" id="RHEA:47297"/>
    </physiologicalReaction>
</comment>
<dbReference type="GO" id="GO:0006631">
    <property type="term" value="P:fatty acid metabolic process"/>
    <property type="evidence" value="ECO:0007669"/>
    <property type="project" value="UniProtKB-KW"/>
</dbReference>
<dbReference type="SUPFAM" id="SSF56645">
    <property type="entry name" value="Acyl-CoA dehydrogenase NM domain-like"/>
    <property type="match status" value="2"/>
</dbReference>
<comment type="catalytic activity">
    <reaction evidence="19">
        <text>tetradecanoyl-CoA + oxidized [electron-transfer flavoprotein] + H(+) = (2E)-tetradecenoyl-CoA + reduced [electron-transfer flavoprotein]</text>
        <dbReference type="Rhea" id="RHEA:47316"/>
        <dbReference type="Rhea" id="RHEA-COMP:10685"/>
        <dbReference type="Rhea" id="RHEA-COMP:10686"/>
        <dbReference type="ChEBI" id="CHEBI:15378"/>
        <dbReference type="ChEBI" id="CHEBI:57385"/>
        <dbReference type="ChEBI" id="CHEBI:57692"/>
        <dbReference type="ChEBI" id="CHEBI:58307"/>
        <dbReference type="ChEBI" id="CHEBI:61405"/>
    </reaction>
    <physiologicalReaction direction="left-to-right" evidence="19">
        <dbReference type="Rhea" id="RHEA:47317"/>
    </physiologicalReaction>
</comment>
<reference evidence="26 27" key="1">
    <citation type="journal article" date="2011" name="Proc. Natl. Acad. Sci. U.S.A.">
        <title>Genetic diversity and population structure of the endangered marsupial Sarcophilus harrisii (Tasmanian devil).</title>
        <authorList>
            <person name="Miller W."/>
            <person name="Hayes V.M."/>
            <person name="Ratan A."/>
            <person name="Petersen D.C."/>
            <person name="Wittekindt N.E."/>
            <person name="Miller J."/>
            <person name="Walenz B."/>
            <person name="Knight J."/>
            <person name="Qi J."/>
            <person name="Zhao F."/>
            <person name="Wang Q."/>
            <person name="Bedoya-Reina O.C."/>
            <person name="Katiyar N."/>
            <person name="Tomsho L.P."/>
            <person name="Kasson L.M."/>
            <person name="Hardie R.A."/>
            <person name="Woodbridge P."/>
            <person name="Tindall E.A."/>
            <person name="Bertelsen M.F."/>
            <person name="Dixon D."/>
            <person name="Pyecroft S."/>
            <person name="Helgen K.M."/>
            <person name="Lesk A.M."/>
            <person name="Pringle T.H."/>
            <person name="Patterson N."/>
            <person name="Zhang Y."/>
            <person name="Kreiss A."/>
            <person name="Woods G.M."/>
            <person name="Jones M.E."/>
            <person name="Schuster S.C."/>
        </authorList>
    </citation>
    <scope>NUCLEOTIDE SEQUENCE [LARGE SCALE GENOMIC DNA]</scope>
</reference>
<evidence type="ECO:0000259" key="25">
    <source>
        <dbReference type="Pfam" id="PF21343"/>
    </source>
</evidence>
<dbReference type="STRING" id="9305.ENSSHAP00000010307"/>
<dbReference type="InterPro" id="IPR009100">
    <property type="entry name" value="AcylCoA_DH/oxidase_NM_dom_sf"/>
</dbReference>
<dbReference type="HOGENOM" id="CLU_018204_11_2_1"/>
<comment type="similarity">
    <text evidence="4">Belongs to the acyl-CoA dehydrogenase family.</text>
</comment>
<evidence type="ECO:0000259" key="24">
    <source>
        <dbReference type="Pfam" id="PF02771"/>
    </source>
</evidence>
<dbReference type="Gene3D" id="2.40.110.10">
    <property type="entry name" value="Butyryl-CoA Dehydrogenase, subunit A, domain 2"/>
    <property type="match status" value="2"/>
</dbReference>
<keyword evidence="15" id="KW-0472">Membrane</keyword>
<evidence type="ECO:0000256" key="17">
    <source>
        <dbReference type="ARBA" id="ARBA00047916"/>
    </source>
</evidence>
<dbReference type="FunFam" id="1.20.140.10:FF:000008">
    <property type="entry name" value="acyl-CoA dehydrogenase family member 9, mitochondrial"/>
    <property type="match status" value="1"/>
</dbReference>
<keyword evidence="11" id="KW-0007">Acetylation</keyword>
<proteinExistence type="inferred from homology"/>
<evidence type="ECO:0000256" key="9">
    <source>
        <dbReference type="ARBA" id="ARBA00022832"/>
    </source>
</evidence>
<evidence type="ECO:0000256" key="7">
    <source>
        <dbReference type="ARBA" id="ARBA00022792"/>
    </source>
</evidence>
<evidence type="ECO:0000256" key="6">
    <source>
        <dbReference type="ARBA" id="ARBA00022630"/>
    </source>
</evidence>
<evidence type="ECO:0000256" key="3">
    <source>
        <dbReference type="ARBA" id="ARBA00005198"/>
    </source>
</evidence>
<dbReference type="KEGG" id="shr:100925698"/>
<comment type="cofactor">
    <cofactor evidence="1">
        <name>FAD</name>
        <dbReference type="ChEBI" id="CHEBI:57692"/>
    </cofactor>
</comment>
<dbReference type="InterPro" id="IPR036250">
    <property type="entry name" value="AcylCo_DH-like_C"/>
</dbReference>
<dbReference type="RefSeq" id="XP_031819444.1">
    <property type="nucleotide sequence ID" value="XM_031963584.1"/>
</dbReference>